<dbReference type="AlphaFoldDB" id="A0A1D1UDS6"/>
<protein>
    <submittedName>
        <fullName evidence="1">Uncharacterized protein</fullName>
    </submittedName>
</protein>
<evidence type="ECO:0000313" key="1">
    <source>
        <dbReference type="EMBL" id="GAU87796.1"/>
    </source>
</evidence>
<dbReference type="OrthoDB" id="10063763at2759"/>
<name>A0A1D1UDS6_RAMVA</name>
<accession>A0A1D1UDS6</accession>
<organism evidence="1 2">
    <name type="scientific">Ramazzottius varieornatus</name>
    <name type="common">Water bear</name>
    <name type="synonym">Tardigrade</name>
    <dbReference type="NCBI Taxonomy" id="947166"/>
    <lineage>
        <taxon>Eukaryota</taxon>
        <taxon>Metazoa</taxon>
        <taxon>Ecdysozoa</taxon>
        <taxon>Tardigrada</taxon>
        <taxon>Eutardigrada</taxon>
        <taxon>Parachela</taxon>
        <taxon>Hypsibioidea</taxon>
        <taxon>Ramazzottiidae</taxon>
        <taxon>Ramazzottius</taxon>
    </lineage>
</organism>
<dbReference type="EMBL" id="BDGG01000001">
    <property type="protein sequence ID" value="GAU87796.1"/>
    <property type="molecule type" value="Genomic_DNA"/>
</dbReference>
<dbReference type="Proteomes" id="UP000186922">
    <property type="component" value="Unassembled WGS sequence"/>
</dbReference>
<keyword evidence="2" id="KW-1185">Reference proteome</keyword>
<gene>
    <name evidence="1" type="primary">RvY_00594-1</name>
    <name evidence="1" type="synonym">RvY_00594.1</name>
    <name evidence="1" type="ORF">RvY_00594</name>
</gene>
<evidence type="ECO:0000313" key="2">
    <source>
        <dbReference type="Proteomes" id="UP000186922"/>
    </source>
</evidence>
<comment type="caution">
    <text evidence="1">The sequence shown here is derived from an EMBL/GenBank/DDBJ whole genome shotgun (WGS) entry which is preliminary data.</text>
</comment>
<reference evidence="1 2" key="1">
    <citation type="journal article" date="2016" name="Nat. Commun.">
        <title>Extremotolerant tardigrade genome and improved radiotolerance of human cultured cells by tardigrade-unique protein.</title>
        <authorList>
            <person name="Hashimoto T."/>
            <person name="Horikawa D.D."/>
            <person name="Saito Y."/>
            <person name="Kuwahara H."/>
            <person name="Kozuka-Hata H."/>
            <person name="Shin-I T."/>
            <person name="Minakuchi Y."/>
            <person name="Ohishi K."/>
            <person name="Motoyama A."/>
            <person name="Aizu T."/>
            <person name="Enomoto A."/>
            <person name="Kondo K."/>
            <person name="Tanaka S."/>
            <person name="Hara Y."/>
            <person name="Koshikawa S."/>
            <person name="Sagara H."/>
            <person name="Miura T."/>
            <person name="Yokobori S."/>
            <person name="Miyagawa K."/>
            <person name="Suzuki Y."/>
            <person name="Kubo T."/>
            <person name="Oyama M."/>
            <person name="Kohara Y."/>
            <person name="Fujiyama A."/>
            <person name="Arakawa K."/>
            <person name="Katayama T."/>
            <person name="Toyoda A."/>
            <person name="Kunieda T."/>
        </authorList>
    </citation>
    <scope>NUCLEOTIDE SEQUENCE [LARGE SCALE GENOMIC DNA]</scope>
    <source>
        <strain evidence="1 2">YOKOZUNA-1</strain>
    </source>
</reference>
<sequence>MDSVTLPPPTPTAYACLRARVQEPSKESTERLQRLGDVLHSWKDQHAYEGGDQHEKKASRRPANALDTLAKGAVPKVSPLLMLRQHRKGLNDEIKLHMLTMGVQVQDQWERAELKAQAMKAADLYEKQKALNETVIKQIEEADEQLGKEARKRIETRQWLHKAHIGAQKCYKELEESRQKQKVVIEDLEAYVKQIEVETEKLKYYARVGFEQDRKKMQLLMEDQRVSKECFESLHGGETAEMARQKEVMQADLTKKGSRMKLLQLLRWQIRNLKYEPVTFEKELIKSDIALLTSKLQNIKNDVNFMQERYFRLCLTEDPYASETELSM</sequence>
<proteinExistence type="predicted"/>